<proteinExistence type="predicted"/>
<dbReference type="Proteomes" id="UP001236404">
    <property type="component" value="Unassembled WGS sequence"/>
</dbReference>
<keyword evidence="1" id="KW-0812">Transmembrane</keyword>
<evidence type="ECO:0000313" key="3">
    <source>
        <dbReference type="Proteomes" id="UP001236404"/>
    </source>
</evidence>
<gene>
    <name evidence="2" type="ORF">QUG93_15275</name>
</gene>
<evidence type="ECO:0000256" key="1">
    <source>
        <dbReference type="SAM" id="Phobius"/>
    </source>
</evidence>
<sequence>MRRVLDFLGFTRAKGSPRPKMLSAVINGVGLFFVLTGGSVIAGNVEAGSPAAIWIGGALIVVGVACWVVEGVLSSRTTGGGPSQ</sequence>
<comment type="caution">
    <text evidence="2">The sequence shown here is derived from an EMBL/GenBank/DDBJ whole genome shotgun (WGS) entry which is preliminary data.</text>
</comment>
<name>A0ABT7TTX3_9MICO</name>
<accession>A0ABT7TTX3</accession>
<evidence type="ECO:0000313" key="2">
    <source>
        <dbReference type="EMBL" id="MDM7893051.1"/>
    </source>
</evidence>
<keyword evidence="1" id="KW-0472">Membrane</keyword>
<feature type="transmembrane region" description="Helical" evidence="1">
    <location>
        <begin position="51"/>
        <end position="69"/>
    </location>
</feature>
<dbReference type="EMBL" id="JAUCMN010000013">
    <property type="protein sequence ID" value="MDM7893051.1"/>
    <property type="molecule type" value="Genomic_DNA"/>
</dbReference>
<keyword evidence="3" id="KW-1185">Reference proteome</keyword>
<keyword evidence="1" id="KW-1133">Transmembrane helix</keyword>
<protein>
    <submittedName>
        <fullName evidence="2">Uncharacterized protein</fullName>
    </submittedName>
</protein>
<reference evidence="2 3" key="1">
    <citation type="submission" date="2023-06" db="EMBL/GenBank/DDBJ databases">
        <authorList>
            <person name="Feng G."/>
            <person name="Li J."/>
            <person name="Zhu H."/>
        </authorList>
    </citation>
    <scope>NUCLEOTIDE SEQUENCE [LARGE SCALE GENOMIC DNA]</scope>
    <source>
        <strain evidence="2 3">RHCKG28</strain>
    </source>
</reference>
<feature type="transmembrane region" description="Helical" evidence="1">
    <location>
        <begin position="21"/>
        <end position="45"/>
    </location>
</feature>
<organism evidence="2 3">
    <name type="scientific">Curtobacterium caseinilyticum</name>
    <dbReference type="NCBI Taxonomy" id="3055137"/>
    <lineage>
        <taxon>Bacteria</taxon>
        <taxon>Bacillati</taxon>
        <taxon>Actinomycetota</taxon>
        <taxon>Actinomycetes</taxon>
        <taxon>Micrococcales</taxon>
        <taxon>Microbacteriaceae</taxon>
        <taxon>Curtobacterium</taxon>
    </lineage>
</organism>
<dbReference type="RefSeq" id="WP_289475351.1">
    <property type="nucleotide sequence ID" value="NZ_JAUCMN010000013.1"/>
</dbReference>